<dbReference type="PANTHER" id="PTHR10343">
    <property type="entry name" value="5'-AMP-ACTIVATED PROTEIN KINASE , BETA SUBUNIT"/>
    <property type="match status" value="1"/>
</dbReference>
<feature type="domain" description="AMP-activated protein kinase glycogen-binding" evidence="2">
    <location>
        <begin position="384"/>
        <end position="450"/>
    </location>
</feature>
<dbReference type="InterPro" id="IPR050827">
    <property type="entry name" value="CRP1_MDG1_kinase"/>
</dbReference>
<dbReference type="InterPro" id="IPR014756">
    <property type="entry name" value="Ig_E-set"/>
</dbReference>
<keyword evidence="3" id="KW-0808">Transferase</keyword>
<evidence type="ECO:0000313" key="3">
    <source>
        <dbReference type="EMBL" id="TWI96699.1"/>
    </source>
</evidence>
<dbReference type="Pfam" id="PF16561">
    <property type="entry name" value="AMPK1_CBM"/>
    <property type="match status" value="4"/>
</dbReference>
<organism evidence="3 4">
    <name type="scientific">Mucilaginibacter frigoritolerans</name>
    <dbReference type="NCBI Taxonomy" id="652788"/>
    <lineage>
        <taxon>Bacteria</taxon>
        <taxon>Pseudomonadati</taxon>
        <taxon>Bacteroidota</taxon>
        <taxon>Sphingobacteriia</taxon>
        <taxon>Sphingobacteriales</taxon>
        <taxon>Sphingobacteriaceae</taxon>
        <taxon>Mucilaginibacter</taxon>
    </lineage>
</organism>
<dbReference type="InterPro" id="IPR013783">
    <property type="entry name" value="Ig-like_fold"/>
</dbReference>
<dbReference type="Proteomes" id="UP000317010">
    <property type="component" value="Unassembled WGS sequence"/>
</dbReference>
<dbReference type="InterPro" id="IPR032640">
    <property type="entry name" value="AMPK1_CBM"/>
</dbReference>
<dbReference type="RefSeq" id="WP_170227792.1">
    <property type="nucleotide sequence ID" value="NZ_VLLI01000012.1"/>
</dbReference>
<dbReference type="PANTHER" id="PTHR10343:SF84">
    <property type="entry name" value="5'-AMP-ACTIVATED PROTEIN KINASE SUBUNIT BETA-1"/>
    <property type="match status" value="1"/>
</dbReference>
<evidence type="ECO:0000313" key="4">
    <source>
        <dbReference type="Proteomes" id="UP000317010"/>
    </source>
</evidence>
<evidence type="ECO:0000259" key="2">
    <source>
        <dbReference type="Pfam" id="PF16561"/>
    </source>
</evidence>
<gene>
    <name evidence="3" type="ORF">JN11_03811</name>
</gene>
<comment type="caution">
    <text evidence="3">The sequence shown here is derived from an EMBL/GenBank/DDBJ whole genome shotgun (WGS) entry which is preliminary data.</text>
</comment>
<feature type="domain" description="AMP-activated protein kinase glycogen-binding" evidence="2">
    <location>
        <begin position="218"/>
        <end position="289"/>
    </location>
</feature>
<protein>
    <submittedName>
        <fullName evidence="3">AMP-activated protein kinase-like protein</fullName>
    </submittedName>
</protein>
<dbReference type="AlphaFoldDB" id="A0A562TSV4"/>
<evidence type="ECO:0000256" key="1">
    <source>
        <dbReference type="ARBA" id="ARBA00010926"/>
    </source>
</evidence>
<dbReference type="CDD" id="cd02859">
    <property type="entry name" value="E_set_AMPKbeta_like_N"/>
    <property type="match status" value="2"/>
</dbReference>
<accession>A0A562TSV4</accession>
<keyword evidence="3" id="KW-0418">Kinase</keyword>
<feature type="domain" description="AMP-activated protein kinase glycogen-binding" evidence="2">
    <location>
        <begin position="301"/>
        <end position="373"/>
    </location>
</feature>
<dbReference type="SUPFAM" id="SSF81296">
    <property type="entry name" value="E set domains"/>
    <property type="match status" value="4"/>
</dbReference>
<proteinExistence type="inferred from homology"/>
<name>A0A562TSV4_9SPHI</name>
<dbReference type="GO" id="GO:0016301">
    <property type="term" value="F:kinase activity"/>
    <property type="evidence" value="ECO:0007669"/>
    <property type="project" value="UniProtKB-KW"/>
</dbReference>
<reference evidence="3 4" key="1">
    <citation type="submission" date="2019-07" db="EMBL/GenBank/DDBJ databases">
        <title>Genomic Encyclopedia of Archaeal and Bacterial Type Strains, Phase II (KMG-II): from individual species to whole genera.</title>
        <authorList>
            <person name="Goeker M."/>
        </authorList>
    </citation>
    <scope>NUCLEOTIDE SEQUENCE [LARGE SCALE GENOMIC DNA]</scope>
    <source>
        <strain evidence="3 4">ATCC BAA-1854</strain>
    </source>
</reference>
<feature type="domain" description="AMP-activated protein kinase glycogen-binding" evidence="2">
    <location>
        <begin position="135"/>
        <end position="202"/>
    </location>
</feature>
<sequence length="456" mass="52171">MAQGHNALIIEEDRLIIQIDLRSSKIQLDSILKIAGIREANTDNIIKGDFGFFKNEGWVFEAKQDNIVKFNRPLIVLSNNSQRTPYLVTTQIPDINGKSKKSPLVNYGINKFAKITVYELASGLTRFILPGYERSKRVFLSGNFNNWSTLKGLMKKADGGWLLDVKLEAGACEYKFITDGRWTTDPDNLIQTNDGAGNVNSVYYKYNYTFKLSGYSLAHKITVAGEFNNWNTDELSLGKKDNIWQLQMYLSEGKHLYCFMVDDQRITDPLNPHKENNIGGNLSSVLNIGEMVTFKLDGYSSAKNVTISGNFNNWDENTLQMQRVANRWILPETFPAGNYSYRFIVDGISMVDPQNPFTLFEKGEFKSFLALKPTHYFILKGFSSAKKVTIHGSFNNWEPHGYTMARKGDDWIIGFNLKPGKYLYKFIVDDRWILDPGNKFWEQNEFNTGNSVLWIE</sequence>
<keyword evidence="4" id="KW-1185">Reference proteome</keyword>
<dbReference type="Gene3D" id="2.60.40.10">
    <property type="entry name" value="Immunoglobulins"/>
    <property type="match status" value="4"/>
</dbReference>
<dbReference type="EMBL" id="VLLI01000012">
    <property type="protein sequence ID" value="TWI96699.1"/>
    <property type="molecule type" value="Genomic_DNA"/>
</dbReference>
<comment type="similarity">
    <text evidence="1">Belongs to the 5'-AMP-activated protein kinase beta subunit family.</text>
</comment>